<dbReference type="RefSeq" id="WP_163065030.1">
    <property type="nucleotide sequence ID" value="NZ_CP048649.1"/>
</dbReference>
<proteinExistence type="predicted"/>
<dbReference type="InterPro" id="IPR025436">
    <property type="entry name" value="DUF4179"/>
</dbReference>
<dbReference type="Pfam" id="PF18705">
    <property type="entry name" value="DUF5643"/>
    <property type="match status" value="1"/>
</dbReference>
<dbReference type="Pfam" id="PF13786">
    <property type="entry name" value="DUF4179"/>
    <property type="match status" value="1"/>
</dbReference>
<evidence type="ECO:0000259" key="2">
    <source>
        <dbReference type="Pfam" id="PF13786"/>
    </source>
</evidence>
<dbReference type="EMBL" id="CP048649">
    <property type="protein sequence ID" value="QIB68110.1"/>
    <property type="molecule type" value="Genomic_DNA"/>
</dbReference>
<dbReference type="Proteomes" id="UP000466848">
    <property type="component" value="Chromosome"/>
</dbReference>
<feature type="domain" description="DUF4179" evidence="2">
    <location>
        <begin position="49"/>
        <end position="139"/>
    </location>
</feature>
<evidence type="ECO:0000313" key="5">
    <source>
        <dbReference type="Proteomes" id="UP000466848"/>
    </source>
</evidence>
<evidence type="ECO:0000256" key="1">
    <source>
        <dbReference type="SAM" id="Phobius"/>
    </source>
</evidence>
<dbReference type="Gene3D" id="2.60.40.1640">
    <property type="entry name" value="Conserved domain protein"/>
    <property type="match status" value="1"/>
</dbReference>
<name>A0A858BT38_9FIRM</name>
<reference evidence="4 5" key="1">
    <citation type="submission" date="2020-02" db="EMBL/GenBank/DDBJ databases">
        <authorList>
            <person name="Kim Y.B."/>
            <person name="Roh S.W."/>
        </authorList>
    </citation>
    <scope>NUCLEOTIDE SEQUENCE [LARGE SCALE GENOMIC DNA]</scope>
    <source>
        <strain evidence="4 5">DSM 103574</strain>
    </source>
</reference>
<accession>A0A858BT38</accession>
<keyword evidence="1" id="KW-0812">Transmembrane</keyword>
<sequence length="379" mass="42352">MKDIYDFFNDVDIEVNEFQPMEADELEKSRIKKRVREKIQEHSPESGSKKRIHGKVAAAAVLFATGIGCFGWAFPSYAKEVPVIGDIFRFLDGGTTGIYDLYQEKALNIDMTKAAKGIEVTLNQGVYDGRTLSLTYTIKTGKDLGEDLYLREDIEVPSVTGYGGSQQLKQVSPGVYVGQSNYNLFTEKEERNALSFRWVVSSIESLGEEGFSEEKAVDCNFNYNVTLKAMDSKSLELADNHSTIQKVRINIERLTMTPINTILYYSEESPKQLSDYVGLDWEIKDDLGNIYEYDGNGGSGETHEKILKMNSSLTIQRLNPEAKTLFVTPILQLGNMQGGGVAIEDDGTETHFTLDALPEGVTPGEWHMKQISIDLSSIR</sequence>
<keyword evidence="5" id="KW-1185">Reference proteome</keyword>
<dbReference type="Gene3D" id="2.60.40.1630">
    <property type="entry name" value="bacillus anthracis domain"/>
    <property type="match status" value="1"/>
</dbReference>
<dbReference type="KEGG" id="abut:Ami103574_01745"/>
<gene>
    <name evidence="4" type="ORF">Ami103574_01745</name>
</gene>
<dbReference type="AlphaFoldDB" id="A0A858BT38"/>
<keyword evidence="1" id="KW-1133">Transmembrane helix</keyword>
<feature type="transmembrane region" description="Helical" evidence="1">
    <location>
        <begin position="56"/>
        <end position="74"/>
    </location>
</feature>
<protein>
    <submittedName>
        <fullName evidence="4">DUF4179 domain-containing protein</fullName>
    </submittedName>
</protein>
<organism evidence="4 5">
    <name type="scientific">Aminipila butyrica</name>
    <dbReference type="NCBI Taxonomy" id="433296"/>
    <lineage>
        <taxon>Bacteria</taxon>
        <taxon>Bacillati</taxon>
        <taxon>Bacillota</taxon>
        <taxon>Clostridia</taxon>
        <taxon>Peptostreptococcales</taxon>
        <taxon>Anaerovoracaceae</taxon>
        <taxon>Aminipila</taxon>
    </lineage>
</organism>
<evidence type="ECO:0000313" key="4">
    <source>
        <dbReference type="EMBL" id="QIB68110.1"/>
    </source>
</evidence>
<feature type="domain" description="DUF5643" evidence="3">
    <location>
        <begin position="242"/>
        <end position="335"/>
    </location>
</feature>
<keyword evidence="1" id="KW-0472">Membrane</keyword>
<dbReference type="InterPro" id="IPR040680">
    <property type="entry name" value="DUF5643"/>
</dbReference>
<evidence type="ECO:0000259" key="3">
    <source>
        <dbReference type="Pfam" id="PF18705"/>
    </source>
</evidence>